<feature type="region of interest" description="Disordered" evidence="1">
    <location>
        <begin position="102"/>
        <end position="132"/>
    </location>
</feature>
<dbReference type="AlphaFoldDB" id="A0A9P6T0T0"/>
<dbReference type="PANTHER" id="PTHR43591">
    <property type="entry name" value="METHYLTRANSFERASE"/>
    <property type="match status" value="1"/>
</dbReference>
<evidence type="ECO:0000313" key="3">
    <source>
        <dbReference type="EMBL" id="KAG0016713.1"/>
    </source>
</evidence>
<proteinExistence type="predicted"/>
<evidence type="ECO:0000313" key="4">
    <source>
        <dbReference type="Proteomes" id="UP000703661"/>
    </source>
</evidence>
<feature type="region of interest" description="Disordered" evidence="1">
    <location>
        <begin position="520"/>
        <end position="611"/>
    </location>
</feature>
<organism evidence="3 4">
    <name type="scientific">Entomortierella chlamydospora</name>
    <dbReference type="NCBI Taxonomy" id="101097"/>
    <lineage>
        <taxon>Eukaryota</taxon>
        <taxon>Fungi</taxon>
        <taxon>Fungi incertae sedis</taxon>
        <taxon>Mucoromycota</taxon>
        <taxon>Mortierellomycotina</taxon>
        <taxon>Mortierellomycetes</taxon>
        <taxon>Mortierellales</taxon>
        <taxon>Mortierellaceae</taxon>
        <taxon>Entomortierella</taxon>
    </lineage>
</organism>
<dbReference type="CDD" id="cd02440">
    <property type="entry name" value="AdoMet_MTases"/>
    <property type="match status" value="1"/>
</dbReference>
<dbReference type="InterPro" id="IPR041698">
    <property type="entry name" value="Methyltransf_25"/>
</dbReference>
<feature type="domain" description="Methyltransferase" evidence="2">
    <location>
        <begin position="688"/>
        <end position="784"/>
    </location>
</feature>
<reference evidence="3" key="1">
    <citation type="journal article" date="2020" name="Fungal Divers.">
        <title>Resolving the Mortierellaceae phylogeny through synthesis of multi-gene phylogenetics and phylogenomics.</title>
        <authorList>
            <person name="Vandepol N."/>
            <person name="Liber J."/>
            <person name="Desiro A."/>
            <person name="Na H."/>
            <person name="Kennedy M."/>
            <person name="Barry K."/>
            <person name="Grigoriev I.V."/>
            <person name="Miller A.N."/>
            <person name="O'Donnell K."/>
            <person name="Stajich J.E."/>
            <person name="Bonito G."/>
        </authorList>
    </citation>
    <scope>NUCLEOTIDE SEQUENCE</scope>
    <source>
        <strain evidence="3">NRRL 2769</strain>
    </source>
</reference>
<dbReference type="Proteomes" id="UP000703661">
    <property type="component" value="Unassembled WGS sequence"/>
</dbReference>
<gene>
    <name evidence="3" type="ORF">BGZ80_008995</name>
</gene>
<feature type="compositionally biased region" description="Low complexity" evidence="1">
    <location>
        <begin position="581"/>
        <end position="593"/>
    </location>
</feature>
<protein>
    <recommendedName>
        <fullName evidence="2">Methyltransferase domain-containing protein</fullName>
    </recommendedName>
</protein>
<evidence type="ECO:0000256" key="1">
    <source>
        <dbReference type="SAM" id="MobiDB-lite"/>
    </source>
</evidence>
<sequence>MFEPADYVQTFDYNGIVRKLEVFRPGPGAAYSDSKDFVLLEDLKDHFDLVAVHFEREDGVTLAFTRDSNLRRHVPERIPACKGSTIYIVPNNNVASESSLTALTSDSKQQQQQSKTELPPSKQNLNKPRAPQLGKGYHSIVINIPEPQNPHGSIPLSHVHNAQGPTAFIKGGGVSHATQKRAIGSNGYQTELEQQERKLLGDIRQETEGTVIDVLERCKESLIRLALVLAKAEEILSTSYSFEQGNGPRLFLILPDLRRKWDATNILTNHFRLFFLCECGLHTTVSKGNNDRPAQLHLADHEGYVIRQPAEFVRKYGPYLLVMLEMLKFGNQISGYVLPGLSASGSLFRPNTLPTTSLNLDRVNKSIVFLEELIGLDTSRPWELSEYLRDVKASDGIDLDGKMASYLDVDENKKLYANMYRMGTPDRADWVCRQHHPSKFEHAIYYELESSLSSVGARLDHGGKIVATLTSELHAEQLRRVILTVAGLGFHHLEVKMSWRYSLDDLGKLEELVGQSDIESVSLAMPPSPAPSMKSPSMKSPSMKPLLPVTVAAPSYPPPTPDSSFSRESEDGFPDSMSTFGRGSSTRSNSVSSGGQGGGRSDSVSSGQESPASMYAKLPDWAYTYYDQLKANKPYEDGRTRHCVESAPYMLPNDLAESDRLDAQHYIVRYMFKGNYNVRLDRNSNIKILDVATGTGVWALEMAHEFPKASVYGIDLSPIYPTPETSSRVVPPNCYFQLCNVLDGLPFPDNYFDFVYQRLLVYALTPAQRKQVNTELLRVLKPSGHIQLVESDGLVYNAGQMTTMVNDLSLETAMKKNVDPKEVQRLKSGLRRTGFANINSFHVALPVGDWGGPLGQLSMQNMHGLATIWLKGELGRQTEEECEATLAEVDKECEQLQSFYKVWLVVGQKPQPGVMSPPPSNRAKPRSP</sequence>
<keyword evidence="4" id="KW-1185">Reference proteome</keyword>
<evidence type="ECO:0000259" key="2">
    <source>
        <dbReference type="Pfam" id="PF13649"/>
    </source>
</evidence>
<dbReference type="EMBL" id="JAAAID010000509">
    <property type="protein sequence ID" value="KAG0016713.1"/>
    <property type="molecule type" value="Genomic_DNA"/>
</dbReference>
<feature type="compositionally biased region" description="Low complexity" evidence="1">
    <location>
        <begin position="531"/>
        <end position="548"/>
    </location>
</feature>
<dbReference type="InterPro" id="IPR029063">
    <property type="entry name" value="SAM-dependent_MTases_sf"/>
</dbReference>
<dbReference type="Pfam" id="PF13649">
    <property type="entry name" value="Methyltransf_25"/>
    <property type="match status" value="1"/>
</dbReference>
<dbReference type="SUPFAM" id="SSF53335">
    <property type="entry name" value="S-adenosyl-L-methionine-dependent methyltransferases"/>
    <property type="match status" value="1"/>
</dbReference>
<dbReference type="Gene3D" id="3.40.50.150">
    <property type="entry name" value="Vaccinia Virus protein VP39"/>
    <property type="match status" value="1"/>
</dbReference>
<accession>A0A9P6T0T0</accession>
<name>A0A9P6T0T0_9FUNG</name>
<comment type="caution">
    <text evidence="3">The sequence shown here is derived from an EMBL/GenBank/DDBJ whole genome shotgun (WGS) entry which is preliminary data.</text>
</comment>